<proteinExistence type="predicted"/>
<dbReference type="Gene3D" id="2.40.10.10">
    <property type="entry name" value="Trypsin-like serine proteases"/>
    <property type="match status" value="1"/>
</dbReference>
<name>A0A822G0N0_9BILA</name>
<feature type="non-terminal residue" evidence="2">
    <location>
        <position position="1"/>
    </location>
</feature>
<dbReference type="GO" id="GO:0006508">
    <property type="term" value="P:proteolysis"/>
    <property type="evidence" value="ECO:0007669"/>
    <property type="project" value="InterPro"/>
</dbReference>
<dbReference type="InterPro" id="IPR001254">
    <property type="entry name" value="Trypsin_dom"/>
</dbReference>
<dbReference type="AlphaFoldDB" id="A0A822G0N0"/>
<evidence type="ECO:0000259" key="1">
    <source>
        <dbReference type="Pfam" id="PF00089"/>
    </source>
</evidence>
<dbReference type="Pfam" id="PF00089">
    <property type="entry name" value="Trypsin"/>
    <property type="match status" value="1"/>
</dbReference>
<dbReference type="InterPro" id="IPR009003">
    <property type="entry name" value="Peptidase_S1_PA"/>
</dbReference>
<sequence>MTICAGILSGGIDACQGNSGGPLAQKFKNRWYNIG</sequence>
<protein>
    <recommendedName>
        <fullName evidence="1">Peptidase S1 domain-containing protein</fullName>
    </recommendedName>
</protein>
<dbReference type="EMBL" id="CAJOBR010092824">
    <property type="protein sequence ID" value="CAF5143331.1"/>
    <property type="molecule type" value="Genomic_DNA"/>
</dbReference>
<evidence type="ECO:0000313" key="3">
    <source>
        <dbReference type="Proteomes" id="UP000663848"/>
    </source>
</evidence>
<dbReference type="InterPro" id="IPR043504">
    <property type="entry name" value="Peptidase_S1_PA_chymotrypsin"/>
</dbReference>
<comment type="caution">
    <text evidence="2">The sequence shown here is derived from an EMBL/GenBank/DDBJ whole genome shotgun (WGS) entry which is preliminary data.</text>
</comment>
<evidence type="ECO:0000313" key="2">
    <source>
        <dbReference type="EMBL" id="CAF5143331.1"/>
    </source>
</evidence>
<dbReference type="SUPFAM" id="SSF50494">
    <property type="entry name" value="Trypsin-like serine proteases"/>
    <property type="match status" value="1"/>
</dbReference>
<dbReference type="GO" id="GO:0004252">
    <property type="term" value="F:serine-type endopeptidase activity"/>
    <property type="evidence" value="ECO:0007669"/>
    <property type="project" value="InterPro"/>
</dbReference>
<feature type="domain" description="Peptidase S1" evidence="1">
    <location>
        <begin position="2"/>
        <end position="28"/>
    </location>
</feature>
<organism evidence="2 3">
    <name type="scientific">Rotaria socialis</name>
    <dbReference type="NCBI Taxonomy" id="392032"/>
    <lineage>
        <taxon>Eukaryota</taxon>
        <taxon>Metazoa</taxon>
        <taxon>Spiralia</taxon>
        <taxon>Gnathifera</taxon>
        <taxon>Rotifera</taxon>
        <taxon>Eurotatoria</taxon>
        <taxon>Bdelloidea</taxon>
        <taxon>Philodinida</taxon>
        <taxon>Philodinidae</taxon>
        <taxon>Rotaria</taxon>
    </lineage>
</organism>
<dbReference type="Proteomes" id="UP000663848">
    <property type="component" value="Unassembled WGS sequence"/>
</dbReference>
<accession>A0A822G0N0</accession>
<reference evidence="2" key="1">
    <citation type="submission" date="2021-02" db="EMBL/GenBank/DDBJ databases">
        <authorList>
            <person name="Nowell W R."/>
        </authorList>
    </citation>
    <scope>NUCLEOTIDE SEQUENCE</scope>
</reference>
<gene>
    <name evidence="2" type="ORF">QYT958_LOCUS47914</name>
</gene>